<dbReference type="HOGENOM" id="CLU_2341582_0_0_4"/>
<proteinExistence type="predicted"/>
<dbReference type="STRING" id="946483.Cenrod_1811"/>
<keyword evidence="3" id="KW-1185">Reference proteome</keyword>
<feature type="region of interest" description="Disordered" evidence="1">
    <location>
        <begin position="57"/>
        <end position="97"/>
    </location>
</feature>
<name>U5N9B6_9BURK</name>
<organism evidence="2 3">
    <name type="scientific">Candidatus Symbiobacter mobilis CR</name>
    <dbReference type="NCBI Taxonomy" id="946483"/>
    <lineage>
        <taxon>Bacteria</taxon>
        <taxon>Pseudomonadati</taxon>
        <taxon>Pseudomonadota</taxon>
        <taxon>Betaproteobacteria</taxon>
        <taxon>Burkholderiales</taxon>
        <taxon>Comamonadaceae</taxon>
    </lineage>
</organism>
<protein>
    <submittedName>
        <fullName evidence="2">Uncharacterized protein</fullName>
    </submittedName>
</protein>
<reference evidence="2 3" key="1">
    <citation type="journal article" date="2013" name="Genome Biol.">
        <title>Genomic analysis reveals key aspects of prokaryotic symbiosis in the phototrophic consortium "Chlorochromatium aggregatum".</title>
        <authorList>
            <person name="Liu Z."/>
            <person name="Muller J."/>
            <person name="Li T."/>
            <person name="Alvey R.M."/>
            <person name="Vogl K."/>
            <person name="Frigaard N.U."/>
            <person name="Rockwell N.C."/>
            <person name="Boyd E.S."/>
            <person name="Tomsho L.P."/>
            <person name="Schuster S.C."/>
            <person name="Henke P."/>
            <person name="Rohde M."/>
            <person name="Overmann J."/>
            <person name="Bryant D.A."/>
        </authorList>
    </citation>
    <scope>NUCLEOTIDE SEQUENCE [LARGE SCALE GENOMIC DNA]</scope>
    <source>
        <strain evidence="2">CR</strain>
    </source>
</reference>
<dbReference type="Proteomes" id="UP000017184">
    <property type="component" value="Chromosome"/>
</dbReference>
<evidence type="ECO:0000313" key="2">
    <source>
        <dbReference type="EMBL" id="AGX87895.1"/>
    </source>
</evidence>
<gene>
    <name evidence="2" type="ORF">Cenrod_1811</name>
</gene>
<dbReference type="KEGG" id="cbx:Cenrod_1811"/>
<accession>U5N9B6</accession>
<dbReference type="EMBL" id="CP004885">
    <property type="protein sequence ID" value="AGX87895.1"/>
    <property type="molecule type" value="Genomic_DNA"/>
</dbReference>
<evidence type="ECO:0000313" key="3">
    <source>
        <dbReference type="Proteomes" id="UP000017184"/>
    </source>
</evidence>
<sequence length="97" mass="10614">MALPPIMDFPGEIWCKLLIFIRIVAKVCVAVYCKPPYAALLVPIVVSIPPELVGTPVRPRDATLPGPTGQTNGTEMRCGIPNRPEAPNRLRVRNVAR</sequence>
<dbReference type="AlphaFoldDB" id="U5N9B6"/>
<evidence type="ECO:0000256" key="1">
    <source>
        <dbReference type="SAM" id="MobiDB-lite"/>
    </source>
</evidence>